<sequence length="268" mass="29034">MTQKSLWELFFTFVARSYPRILTLTWQHLYISTAALAITLAICIPLGIYLTRHEKLAPYVIGLANVFQTIPSLALLGFLIFVFGIGNDNAIAALVLYAMLPVIQNTYTGLRNVPPSLIQAARGMGMTERQILLKVQLPLARPVLIAGIRVATVWVIGTATLAAAIGGGGLGRLIFSGLASIRNEVILAGAIPATILALLADQCLKMLENYYSPETRAKRLAQLGPLEPDKPWDSDQDETVLADETEENEEAASESPSDVDKTKGEDVS</sequence>
<evidence type="ECO:0000256" key="1">
    <source>
        <dbReference type="ARBA" id="ARBA00004141"/>
    </source>
</evidence>
<feature type="transmembrane region" description="Helical" evidence="6">
    <location>
        <begin position="91"/>
        <end position="110"/>
    </location>
</feature>
<dbReference type="FunFam" id="1.10.3720.10:FF:000001">
    <property type="entry name" value="Glycine betaine ABC transporter, permease"/>
    <property type="match status" value="1"/>
</dbReference>
<keyword evidence="10" id="KW-1185">Reference proteome</keyword>
<feature type="compositionally biased region" description="Basic and acidic residues" evidence="7">
    <location>
        <begin position="258"/>
        <end position="268"/>
    </location>
</feature>
<reference evidence="10" key="1">
    <citation type="submission" date="2021-04" db="EMBL/GenBank/DDBJ databases">
        <title>A novel Synergistetes isolate from a pyrite-forming mixed culture.</title>
        <authorList>
            <person name="Bunk B."/>
            <person name="Sproer C."/>
            <person name="Spring S."/>
            <person name="Pester M."/>
        </authorList>
    </citation>
    <scope>NUCLEOTIDE SEQUENCE [LARGE SCALE GENOMIC DNA]</scope>
    <source>
        <strain evidence="10">J.5.4.2-T.3.5.2</strain>
    </source>
</reference>
<dbReference type="PANTHER" id="PTHR30177:SF4">
    <property type="entry name" value="OSMOPROTECTANT IMPORT PERMEASE PROTEIN OSMW"/>
    <property type="match status" value="1"/>
</dbReference>
<dbReference type="RefSeq" id="WP_274373575.1">
    <property type="nucleotide sequence ID" value="NZ_CP072943.1"/>
</dbReference>
<dbReference type="GO" id="GO:0055085">
    <property type="term" value="P:transmembrane transport"/>
    <property type="evidence" value="ECO:0007669"/>
    <property type="project" value="InterPro"/>
</dbReference>
<dbReference type="Gene3D" id="1.10.3720.10">
    <property type="entry name" value="MetI-like"/>
    <property type="match status" value="1"/>
</dbReference>
<dbReference type="PROSITE" id="PS50928">
    <property type="entry name" value="ABC_TM1"/>
    <property type="match status" value="1"/>
</dbReference>
<dbReference type="EMBL" id="CP072943">
    <property type="protein sequence ID" value="QTX32347.1"/>
    <property type="molecule type" value="Genomic_DNA"/>
</dbReference>
<dbReference type="InterPro" id="IPR035906">
    <property type="entry name" value="MetI-like_sf"/>
</dbReference>
<evidence type="ECO:0000259" key="8">
    <source>
        <dbReference type="PROSITE" id="PS50928"/>
    </source>
</evidence>
<feature type="region of interest" description="Disordered" evidence="7">
    <location>
        <begin position="223"/>
        <end position="268"/>
    </location>
</feature>
<feature type="compositionally biased region" description="Acidic residues" evidence="7">
    <location>
        <begin position="234"/>
        <end position="252"/>
    </location>
</feature>
<evidence type="ECO:0000256" key="5">
    <source>
        <dbReference type="ARBA" id="ARBA00023136"/>
    </source>
</evidence>
<proteinExistence type="inferred from homology"/>
<dbReference type="SUPFAM" id="SSF161098">
    <property type="entry name" value="MetI-like"/>
    <property type="match status" value="1"/>
</dbReference>
<feature type="transmembrane region" description="Helical" evidence="6">
    <location>
        <begin position="62"/>
        <end position="85"/>
    </location>
</feature>
<accession>A0A9Q7AMP2</accession>
<dbReference type="InterPro" id="IPR000515">
    <property type="entry name" value="MetI-like"/>
</dbReference>
<dbReference type="GO" id="GO:0031460">
    <property type="term" value="P:glycine betaine transport"/>
    <property type="evidence" value="ECO:0007669"/>
    <property type="project" value="TreeGrafter"/>
</dbReference>
<evidence type="ECO:0000256" key="3">
    <source>
        <dbReference type="ARBA" id="ARBA00022692"/>
    </source>
</evidence>
<dbReference type="InterPro" id="IPR051204">
    <property type="entry name" value="ABC_transp_perm/SBD"/>
</dbReference>
<evidence type="ECO:0000256" key="2">
    <source>
        <dbReference type="ARBA" id="ARBA00022448"/>
    </source>
</evidence>
<protein>
    <submittedName>
        <fullName evidence="9">ABC transporter permease</fullName>
    </submittedName>
</protein>
<name>A0A9Q7AMP2_9BACT</name>
<dbReference type="CDD" id="cd06261">
    <property type="entry name" value="TM_PBP2"/>
    <property type="match status" value="1"/>
</dbReference>
<feature type="transmembrane region" description="Helical" evidence="6">
    <location>
        <begin position="185"/>
        <end position="204"/>
    </location>
</feature>
<keyword evidence="2 6" id="KW-0813">Transport</keyword>
<evidence type="ECO:0000256" key="7">
    <source>
        <dbReference type="SAM" id="MobiDB-lite"/>
    </source>
</evidence>
<gene>
    <name evidence="9" type="ORF">KAR29_13780</name>
</gene>
<dbReference type="AlphaFoldDB" id="A0A9Q7AMP2"/>
<evidence type="ECO:0000256" key="6">
    <source>
        <dbReference type="RuleBase" id="RU363032"/>
    </source>
</evidence>
<feature type="transmembrane region" description="Helical" evidence="6">
    <location>
        <begin position="29"/>
        <end position="50"/>
    </location>
</feature>
<feature type="transmembrane region" description="Helical" evidence="6">
    <location>
        <begin position="143"/>
        <end position="165"/>
    </location>
</feature>
<dbReference type="Pfam" id="PF00528">
    <property type="entry name" value="BPD_transp_1"/>
    <property type="match status" value="1"/>
</dbReference>
<comment type="similarity">
    <text evidence="6">Belongs to the binding-protein-dependent transport system permease family.</text>
</comment>
<organism evidence="9 10">
    <name type="scientific">Aminithiophilus ramosus</name>
    <dbReference type="NCBI Taxonomy" id="3029084"/>
    <lineage>
        <taxon>Bacteria</taxon>
        <taxon>Thermotogati</taxon>
        <taxon>Synergistota</taxon>
        <taxon>Synergistia</taxon>
        <taxon>Synergistales</taxon>
        <taxon>Aminithiophilaceae</taxon>
        <taxon>Aminithiophilus</taxon>
    </lineage>
</organism>
<dbReference type="Proteomes" id="UP000671879">
    <property type="component" value="Chromosome"/>
</dbReference>
<feature type="domain" description="ABC transmembrane type-1" evidence="8">
    <location>
        <begin position="25"/>
        <end position="204"/>
    </location>
</feature>
<evidence type="ECO:0000313" key="9">
    <source>
        <dbReference type="EMBL" id="QTX32347.1"/>
    </source>
</evidence>
<evidence type="ECO:0000313" key="10">
    <source>
        <dbReference type="Proteomes" id="UP000671879"/>
    </source>
</evidence>
<dbReference type="KEGG" id="aram:KAR29_13780"/>
<dbReference type="GO" id="GO:0005886">
    <property type="term" value="C:plasma membrane"/>
    <property type="evidence" value="ECO:0007669"/>
    <property type="project" value="UniProtKB-SubCell"/>
</dbReference>
<keyword evidence="3 6" id="KW-0812">Transmembrane</keyword>
<keyword evidence="4 6" id="KW-1133">Transmembrane helix</keyword>
<comment type="subcellular location">
    <subcellularLocation>
        <location evidence="6">Cell membrane</location>
        <topology evidence="6">Multi-pass membrane protein</topology>
    </subcellularLocation>
    <subcellularLocation>
        <location evidence="1">Membrane</location>
        <topology evidence="1">Multi-pass membrane protein</topology>
    </subcellularLocation>
</comment>
<evidence type="ECO:0000256" key="4">
    <source>
        <dbReference type="ARBA" id="ARBA00022989"/>
    </source>
</evidence>
<keyword evidence="5 6" id="KW-0472">Membrane</keyword>
<dbReference type="PANTHER" id="PTHR30177">
    <property type="entry name" value="GLYCINE BETAINE/L-PROLINE TRANSPORT SYSTEM PERMEASE PROTEIN PROW"/>
    <property type="match status" value="1"/>
</dbReference>